<sequence>MELTALTAISPVDGRYGSKVSVFRSIFSEYGLIRNRVTVEIRWLQQLAAHPAITEVPAFSAEANAFLDKLVSEFSLADAERIKEIERTTNHDVKAVEYLIKEKIADVPELHAVTEFVHFACTSEDINNLSHALMLREGLDHGLLPGMEKVVDKLAELAKEHAEQPMLSRTHGQTASPTTVGKELANVVYRLRRQLLQIREVEIMGKINGAVGNYNAHLSAYPDVDWAANAEEFVESLGLDWNPYTTQIEPHDYIAELYDAIARFNTILIDLDRDIWGYISLGYFKQKTVAGEIGSSTMPHKVNPIDFENSEGNLGIANAIFGHLSAKLPISRWQRDLTDSTVLRNLGVGFAHSLIAYEASLKGLGKLEINPARLNEDLNNAWEVLAEPIQTVMRRYNIEKPYEKLKDLTRGKTMSAEVIKNFVETLEIPEEAKAELRNLTPDTYIGNAVEQAGNI</sequence>
<dbReference type="Pfam" id="PF00206">
    <property type="entry name" value="Lyase_1"/>
    <property type="match status" value="1"/>
</dbReference>
<accession>A0A7Z1DWK7</accession>
<protein>
    <recommendedName>
        <fullName evidence="5 12">Adenylosuccinate lyase</fullName>
        <shortName evidence="13">ASL</shortName>
        <ecNumber evidence="4 12">4.3.2.2</ecNumber>
    </recommendedName>
    <alternativeName>
        <fullName evidence="10 13">Adenylosuccinase</fullName>
    </alternativeName>
</protein>
<keyword evidence="6 13" id="KW-0658">Purine biosynthesis</keyword>
<comment type="similarity">
    <text evidence="3 13">Belongs to the lyase 1 family. Adenylosuccinate lyase subfamily.</text>
</comment>
<dbReference type="InterPro" id="IPR047136">
    <property type="entry name" value="PurB_bact"/>
</dbReference>
<dbReference type="InterPro" id="IPR004769">
    <property type="entry name" value="Pur_lyase"/>
</dbReference>
<evidence type="ECO:0000256" key="8">
    <source>
        <dbReference type="ARBA" id="ARBA00024477"/>
    </source>
</evidence>
<dbReference type="EMBL" id="NEFY01000002">
    <property type="protein sequence ID" value="OZC37366.1"/>
    <property type="molecule type" value="Genomic_DNA"/>
</dbReference>
<evidence type="ECO:0000256" key="10">
    <source>
        <dbReference type="ARBA" id="ARBA00030717"/>
    </source>
</evidence>
<dbReference type="InterPro" id="IPR000362">
    <property type="entry name" value="Fumarate_lyase_fam"/>
</dbReference>
<dbReference type="PANTHER" id="PTHR43411:SF1">
    <property type="entry name" value="ADENYLOSUCCINATE LYASE"/>
    <property type="match status" value="1"/>
</dbReference>
<dbReference type="Gene3D" id="1.10.275.10">
    <property type="entry name" value="Fumarase/aspartase (N-terminal domain)"/>
    <property type="match status" value="1"/>
</dbReference>
<dbReference type="CDD" id="cd01598">
    <property type="entry name" value="PurB"/>
    <property type="match status" value="1"/>
</dbReference>
<comment type="catalytic activity">
    <reaction evidence="8">
        <text>(2S)-2-[5-amino-1-(5-phospho-beta-D-ribosyl)imidazole-4-carboxamido]succinate = 5-amino-1-(5-phospho-beta-D-ribosyl)imidazole-4-carboxamide + fumarate</text>
        <dbReference type="Rhea" id="RHEA:23920"/>
        <dbReference type="ChEBI" id="CHEBI:29806"/>
        <dbReference type="ChEBI" id="CHEBI:58443"/>
        <dbReference type="ChEBI" id="CHEBI:58475"/>
        <dbReference type="EC" id="4.3.2.2"/>
    </reaction>
    <physiologicalReaction direction="left-to-right" evidence="8">
        <dbReference type="Rhea" id="RHEA:23921"/>
    </physiologicalReaction>
</comment>
<dbReference type="GO" id="GO:0044208">
    <property type="term" value="P:'de novo' AMP biosynthetic process"/>
    <property type="evidence" value="ECO:0007669"/>
    <property type="project" value="UniProtKB-UniPathway"/>
</dbReference>
<comment type="caution">
    <text evidence="16">The sequence shown here is derived from an EMBL/GenBank/DDBJ whole genome shotgun (WGS) entry which is preliminary data.</text>
</comment>
<evidence type="ECO:0000256" key="6">
    <source>
        <dbReference type="ARBA" id="ARBA00022755"/>
    </source>
</evidence>
<dbReference type="RefSeq" id="WP_094624190.1">
    <property type="nucleotide sequence ID" value="NZ_NEFY01000002.1"/>
</dbReference>
<dbReference type="GO" id="GO:0005829">
    <property type="term" value="C:cytosol"/>
    <property type="evidence" value="ECO:0007669"/>
    <property type="project" value="TreeGrafter"/>
</dbReference>
<evidence type="ECO:0000313" key="17">
    <source>
        <dbReference type="Proteomes" id="UP000216984"/>
    </source>
</evidence>
<evidence type="ECO:0000256" key="9">
    <source>
        <dbReference type="ARBA" id="ARBA00025012"/>
    </source>
</evidence>
<evidence type="ECO:0000256" key="4">
    <source>
        <dbReference type="ARBA" id="ARBA00012339"/>
    </source>
</evidence>
<dbReference type="NCBIfam" id="TIGR00928">
    <property type="entry name" value="purB"/>
    <property type="match status" value="1"/>
</dbReference>
<dbReference type="SUPFAM" id="SSF48557">
    <property type="entry name" value="L-aspartase-like"/>
    <property type="match status" value="1"/>
</dbReference>
<dbReference type="InterPro" id="IPR008948">
    <property type="entry name" value="L-Aspartase-like"/>
</dbReference>
<evidence type="ECO:0000256" key="2">
    <source>
        <dbReference type="ARBA" id="ARBA00004734"/>
    </source>
</evidence>
<evidence type="ECO:0000313" key="16">
    <source>
        <dbReference type="EMBL" id="OZC37366.1"/>
    </source>
</evidence>
<evidence type="ECO:0000256" key="5">
    <source>
        <dbReference type="ARBA" id="ARBA00017058"/>
    </source>
</evidence>
<dbReference type="Proteomes" id="UP000216984">
    <property type="component" value="Unassembled WGS sequence"/>
</dbReference>
<name>A0A7Z1DWK7_9GAMM</name>
<proteinExistence type="inferred from homology"/>
<feature type="domain" description="Fumarate lyase N-terminal" evidence="14">
    <location>
        <begin position="14"/>
        <end position="312"/>
    </location>
</feature>
<dbReference type="PANTHER" id="PTHR43411">
    <property type="entry name" value="ADENYLOSUCCINATE LYASE"/>
    <property type="match status" value="1"/>
</dbReference>
<dbReference type="InterPro" id="IPR024083">
    <property type="entry name" value="Fumarase/histidase_N"/>
</dbReference>
<dbReference type="FunFam" id="1.10.275.10:FF:000003">
    <property type="entry name" value="Adenylosuccinate lyase"/>
    <property type="match status" value="1"/>
</dbReference>
<dbReference type="EC" id="4.3.2.2" evidence="4 12"/>
<evidence type="ECO:0000259" key="15">
    <source>
        <dbReference type="Pfam" id="PF08328"/>
    </source>
</evidence>
<dbReference type="InterPro" id="IPR022761">
    <property type="entry name" value="Fumarate_lyase_N"/>
</dbReference>
<organism evidence="16 17">
    <name type="scientific">Marinobacter vinifirmus</name>
    <dbReference type="NCBI Taxonomy" id="355591"/>
    <lineage>
        <taxon>Bacteria</taxon>
        <taxon>Pseudomonadati</taxon>
        <taxon>Pseudomonadota</taxon>
        <taxon>Gammaproteobacteria</taxon>
        <taxon>Pseudomonadales</taxon>
        <taxon>Marinobacteraceae</taxon>
        <taxon>Marinobacter</taxon>
    </lineage>
</organism>
<dbReference type="InterPro" id="IPR013539">
    <property type="entry name" value="PurB_C"/>
</dbReference>
<dbReference type="Pfam" id="PF08328">
    <property type="entry name" value="ASL_C"/>
    <property type="match status" value="1"/>
</dbReference>
<comment type="pathway">
    <text evidence="2 13">Purine metabolism; AMP biosynthesis via de novo pathway; AMP from IMP: step 2/2.</text>
</comment>
<dbReference type="NCBIfam" id="NF006764">
    <property type="entry name" value="PRK09285.1"/>
    <property type="match status" value="1"/>
</dbReference>
<gene>
    <name evidence="16" type="ORF">B9Q17_04375</name>
</gene>
<keyword evidence="7 13" id="KW-0456">Lyase</keyword>
<dbReference type="UniPathway" id="UPA00075">
    <property type="reaction ID" value="UER00336"/>
</dbReference>
<evidence type="ECO:0000256" key="3">
    <source>
        <dbReference type="ARBA" id="ARBA00008273"/>
    </source>
</evidence>
<dbReference type="GO" id="GO:0004018">
    <property type="term" value="F:N6-(1,2-dicarboxyethyl)AMP AMP-lyase (fumarate-forming) activity"/>
    <property type="evidence" value="ECO:0007669"/>
    <property type="project" value="UniProtKB-UniRule"/>
</dbReference>
<comment type="catalytic activity">
    <reaction evidence="11">
        <text>N(6)-(1,2-dicarboxyethyl)-AMP = fumarate + AMP</text>
        <dbReference type="Rhea" id="RHEA:16853"/>
        <dbReference type="ChEBI" id="CHEBI:29806"/>
        <dbReference type="ChEBI" id="CHEBI:57567"/>
        <dbReference type="ChEBI" id="CHEBI:456215"/>
        <dbReference type="EC" id="4.3.2.2"/>
    </reaction>
    <physiologicalReaction direction="left-to-right" evidence="11">
        <dbReference type="Rhea" id="RHEA:16854"/>
    </physiologicalReaction>
</comment>
<dbReference type="Gene3D" id="1.10.40.30">
    <property type="entry name" value="Fumarase/aspartase (C-terminal domain)"/>
    <property type="match status" value="1"/>
</dbReference>
<evidence type="ECO:0000256" key="7">
    <source>
        <dbReference type="ARBA" id="ARBA00023239"/>
    </source>
</evidence>
<evidence type="ECO:0000259" key="14">
    <source>
        <dbReference type="Pfam" id="PF00206"/>
    </source>
</evidence>
<dbReference type="PRINTS" id="PR00149">
    <property type="entry name" value="FUMRATELYASE"/>
</dbReference>
<evidence type="ECO:0000256" key="11">
    <source>
        <dbReference type="ARBA" id="ARBA00049115"/>
    </source>
</evidence>
<evidence type="ECO:0000256" key="13">
    <source>
        <dbReference type="RuleBase" id="RU361172"/>
    </source>
</evidence>
<feature type="domain" description="Adenylosuccinate lyase PurB C-terminal" evidence="15">
    <location>
        <begin position="331"/>
        <end position="445"/>
    </location>
</feature>
<reference evidence="16 17" key="1">
    <citation type="submission" date="2017-06" db="EMBL/GenBank/DDBJ databases">
        <title>Draft genome sequence of the halophilic bacterium Marinobacter vinifirmus FB1.</title>
        <authorList>
            <person name="Stepanov V.G."/>
            <person name="Roberts D.J."/>
            <person name="Fox G.E."/>
        </authorList>
    </citation>
    <scope>NUCLEOTIDE SEQUENCE [LARGE SCALE GENOMIC DNA]</scope>
    <source>
        <strain evidence="16 17">FB1</strain>
    </source>
</reference>
<evidence type="ECO:0000256" key="1">
    <source>
        <dbReference type="ARBA" id="ARBA00004706"/>
    </source>
</evidence>
<dbReference type="PROSITE" id="PS00163">
    <property type="entry name" value="FUMARATE_LYASES"/>
    <property type="match status" value="1"/>
</dbReference>
<comment type="function">
    <text evidence="9">Catalyzes two reactions in de novo purine nucleotide biosynthesis. Catalyzes the breakdown of 5-aminoimidazole- (N-succinylocarboxamide) ribotide (SAICAR or 2-[5-amino-1-(5-phospho-beta-D-ribosyl)imidazole-4-carboxamido]succinate) to 5-aminoimidazole-4-carboxamide ribotide (AICAR or 5-amino-1-(5-phospho-beta-D-ribosyl)imidazole-4-carboxamide) and fumarate, and of adenylosuccinate (ADS or N(6)-(1,2-dicarboxyethyl)-AMP) to adenosine monophosphate (AMP) and fumarate.</text>
</comment>
<comment type="pathway">
    <text evidence="1 13">Purine metabolism; IMP biosynthesis via de novo pathway; 5-amino-1-(5-phospho-D-ribosyl)imidazole-4-carboxamide from 5-amino-1-(5-phospho-D-ribosyl)imidazole-4-carboxylate: step 2/2.</text>
</comment>
<dbReference type="GO" id="GO:0006189">
    <property type="term" value="P:'de novo' IMP biosynthetic process"/>
    <property type="evidence" value="ECO:0007669"/>
    <property type="project" value="UniProtKB-UniPathway"/>
</dbReference>
<dbReference type="AlphaFoldDB" id="A0A7Z1DWK7"/>
<evidence type="ECO:0000256" key="12">
    <source>
        <dbReference type="NCBIfam" id="TIGR00928"/>
    </source>
</evidence>
<dbReference type="InterPro" id="IPR020557">
    <property type="entry name" value="Fumarate_lyase_CS"/>
</dbReference>
<dbReference type="UniPathway" id="UPA00074">
    <property type="reaction ID" value="UER00132"/>
</dbReference>
<dbReference type="Gene3D" id="1.20.200.10">
    <property type="entry name" value="Fumarase/aspartase (Central domain)"/>
    <property type="match status" value="1"/>
</dbReference>
<keyword evidence="17" id="KW-1185">Reference proteome</keyword>
<dbReference type="FunFam" id="1.20.200.10:FF:000004">
    <property type="entry name" value="Adenylosuccinate lyase"/>
    <property type="match status" value="1"/>
</dbReference>